<feature type="transmembrane region" description="Helical" evidence="1">
    <location>
        <begin position="143"/>
        <end position="165"/>
    </location>
</feature>
<proteinExistence type="predicted"/>
<dbReference type="HOGENOM" id="CLU_1166678_0_0_1"/>
<organism evidence="2 3">
    <name type="scientific">Aedes aegypti</name>
    <name type="common">Yellowfever mosquito</name>
    <name type="synonym">Culex aegypti</name>
    <dbReference type="NCBI Taxonomy" id="7159"/>
    <lineage>
        <taxon>Eukaryota</taxon>
        <taxon>Metazoa</taxon>
        <taxon>Ecdysozoa</taxon>
        <taxon>Arthropoda</taxon>
        <taxon>Hexapoda</taxon>
        <taxon>Insecta</taxon>
        <taxon>Pterygota</taxon>
        <taxon>Neoptera</taxon>
        <taxon>Endopterygota</taxon>
        <taxon>Diptera</taxon>
        <taxon>Nematocera</taxon>
        <taxon>Culicoidea</taxon>
        <taxon>Culicidae</taxon>
        <taxon>Culicinae</taxon>
        <taxon>Aedini</taxon>
        <taxon>Aedes</taxon>
        <taxon>Stegomyia</taxon>
    </lineage>
</organism>
<keyword evidence="1" id="KW-0812">Transmembrane</keyword>
<feature type="transmembrane region" description="Helical" evidence="1">
    <location>
        <begin position="63"/>
        <end position="81"/>
    </location>
</feature>
<evidence type="ECO:0000256" key="1">
    <source>
        <dbReference type="SAM" id="Phobius"/>
    </source>
</evidence>
<dbReference type="OrthoDB" id="7765907at2759"/>
<gene>
    <name evidence="2" type="ORF">AaeL_AAEL014455</name>
</gene>
<sequence>MVIHLVHSHHIHPFTAIRIPCAAQFATGISTKRIDPHNFSRLDHPRSGPKTNMEARLFRRIGTVYFVVCFSVLSFASIGYFRKVTARYEESCAQSCEHDMVDLVLLSMCTIICVLSTFFVVFVQVGIRDKAPGYITFNKIFMLVRNCVLAVRWIYEIIEVTIYHIHGDGQGNTGSEVITNSVLLVVLLTVITPMELYILSGIERDTKQRLREMESRKKSCANGEASVCVEMTPLDSKS</sequence>
<dbReference type="EMBL" id="CH478303">
    <property type="protein sequence ID" value="EAT33266.1"/>
    <property type="molecule type" value="Genomic_DNA"/>
</dbReference>
<dbReference type="Proteomes" id="UP000682892">
    <property type="component" value="Unassembled WGS sequence"/>
</dbReference>
<feature type="transmembrane region" description="Helical" evidence="1">
    <location>
        <begin position="177"/>
        <end position="199"/>
    </location>
</feature>
<reference evidence="2" key="1">
    <citation type="submission" date="2005-10" db="EMBL/GenBank/DDBJ databases">
        <authorList>
            <person name="Loftus B.J."/>
            <person name="Nene V.M."/>
            <person name="Hannick L.I."/>
            <person name="Bidwell S."/>
            <person name="Haas B."/>
            <person name="Amedeo P."/>
            <person name="Orvis J."/>
            <person name="Wortman J.R."/>
            <person name="White O.R."/>
            <person name="Salzberg S."/>
            <person name="Shumway M."/>
            <person name="Koo H."/>
            <person name="Zhao Y."/>
            <person name="Holmes M."/>
            <person name="Miller J."/>
            <person name="Schatz M."/>
            <person name="Pop M."/>
            <person name="Pai G."/>
            <person name="Utterback T."/>
            <person name="Rogers Y.-H."/>
            <person name="Kravitz S."/>
            <person name="Fraser C.M."/>
        </authorList>
    </citation>
    <scope>NUCLEOTIDE SEQUENCE</scope>
    <source>
        <strain evidence="2">Liverpool</strain>
    </source>
</reference>
<dbReference type="PaxDb" id="7159-AAEL014455-PA"/>
<accession>Q16G97</accession>
<name>Q16G97_AEDAE</name>
<keyword evidence="1" id="KW-0472">Membrane</keyword>
<protein>
    <submittedName>
        <fullName evidence="2">AAEL014455-PA</fullName>
    </submittedName>
</protein>
<keyword evidence="1" id="KW-1133">Transmembrane helix</keyword>
<reference evidence="2" key="3">
    <citation type="submission" date="2012-09" db="EMBL/GenBank/DDBJ databases">
        <authorList>
            <consortium name="VectorBase"/>
        </authorList>
    </citation>
    <scope>NUCLEOTIDE SEQUENCE</scope>
    <source>
        <strain evidence="2">Liverpool</strain>
    </source>
</reference>
<dbReference type="KEGG" id="aag:5564468"/>
<dbReference type="VEuPathDB" id="VectorBase:AAEL014455"/>
<dbReference type="PhylomeDB" id="Q16G97"/>
<evidence type="ECO:0000313" key="3">
    <source>
        <dbReference type="Proteomes" id="UP000682892"/>
    </source>
</evidence>
<dbReference type="AlphaFoldDB" id="Q16G97"/>
<reference evidence="2" key="2">
    <citation type="journal article" date="2007" name="Science">
        <title>Genome sequence of Aedes aegypti, a major arbovirus vector.</title>
        <authorList>
            <person name="Nene V."/>
            <person name="Wortman J.R."/>
            <person name="Lawson D."/>
            <person name="Haas B."/>
            <person name="Kodira C."/>
            <person name="Tu Z.J."/>
            <person name="Loftus B."/>
            <person name="Xi Z."/>
            <person name="Megy K."/>
            <person name="Grabherr M."/>
            <person name="Ren Q."/>
            <person name="Zdobnov E.M."/>
            <person name="Lobo N.F."/>
            <person name="Campbell K.S."/>
            <person name="Brown S.E."/>
            <person name="Bonaldo M.F."/>
            <person name="Zhu J."/>
            <person name="Sinkins S.P."/>
            <person name="Hogenkamp D.G."/>
            <person name="Amedeo P."/>
            <person name="Arensburger P."/>
            <person name="Atkinson P.W."/>
            <person name="Bidwell S."/>
            <person name="Biedler J."/>
            <person name="Birney E."/>
            <person name="Bruggner R.V."/>
            <person name="Costas J."/>
            <person name="Coy M.R."/>
            <person name="Crabtree J."/>
            <person name="Crawford M."/>
            <person name="Debruyn B."/>
            <person name="Decaprio D."/>
            <person name="Eiglmeier K."/>
            <person name="Eisenstadt E."/>
            <person name="El-Dorry H."/>
            <person name="Gelbart W.M."/>
            <person name="Gomes S.L."/>
            <person name="Hammond M."/>
            <person name="Hannick L.I."/>
            <person name="Hogan J.R."/>
            <person name="Holmes M.H."/>
            <person name="Jaffe D."/>
            <person name="Johnston J.S."/>
            <person name="Kennedy R.C."/>
            <person name="Koo H."/>
            <person name="Kravitz S."/>
            <person name="Kriventseva E.V."/>
            <person name="Kulp D."/>
            <person name="Labutti K."/>
            <person name="Lee E."/>
            <person name="Li S."/>
            <person name="Lovin D.D."/>
            <person name="Mao C."/>
            <person name="Mauceli E."/>
            <person name="Menck C.F."/>
            <person name="Miller J.R."/>
            <person name="Montgomery P."/>
            <person name="Mori A."/>
            <person name="Nascimento A.L."/>
            <person name="Naveira H.F."/>
            <person name="Nusbaum C."/>
            <person name="O'leary S."/>
            <person name="Orvis J."/>
            <person name="Pertea M."/>
            <person name="Quesneville H."/>
            <person name="Reidenbach K.R."/>
            <person name="Rogers Y.H."/>
            <person name="Roth C.W."/>
            <person name="Schneider J.R."/>
            <person name="Schatz M."/>
            <person name="Shumway M."/>
            <person name="Stanke M."/>
            <person name="Stinson E.O."/>
            <person name="Tubio J.M."/>
            <person name="Vanzee J.P."/>
            <person name="Verjovski-Almeida S."/>
            <person name="Werner D."/>
            <person name="White O."/>
            <person name="Wyder S."/>
            <person name="Zeng Q."/>
            <person name="Zhao Q."/>
            <person name="Zhao Y."/>
            <person name="Hill C.A."/>
            <person name="Raikhel A.S."/>
            <person name="Soares M.B."/>
            <person name="Knudson D.L."/>
            <person name="Lee N.H."/>
            <person name="Galagan J."/>
            <person name="Salzberg S.L."/>
            <person name="Paulsen I.T."/>
            <person name="Dimopoulos G."/>
            <person name="Collins F.H."/>
            <person name="Birren B."/>
            <person name="Fraser-Liggett C.M."/>
            <person name="Severson D.W."/>
        </authorList>
    </citation>
    <scope>NUCLEOTIDE SEQUENCE [LARGE SCALE GENOMIC DNA]</scope>
    <source>
        <strain evidence="2">Liverpool</strain>
    </source>
</reference>
<feature type="transmembrane region" description="Helical" evidence="1">
    <location>
        <begin position="101"/>
        <end position="123"/>
    </location>
</feature>
<dbReference type="OMA" id="ARYEESC"/>
<evidence type="ECO:0000313" key="2">
    <source>
        <dbReference type="EMBL" id="EAT33266.1"/>
    </source>
</evidence>